<evidence type="ECO:0000313" key="6">
    <source>
        <dbReference type="Proteomes" id="UP000253742"/>
    </source>
</evidence>
<dbReference type="AlphaFoldDB" id="A0A369UTE0"/>
<dbReference type="Gene3D" id="1.10.10.10">
    <property type="entry name" value="Winged helix-like DNA-binding domain superfamily/Winged helix DNA-binding domain"/>
    <property type="match status" value="1"/>
</dbReference>
<evidence type="ECO:0000313" key="5">
    <source>
        <dbReference type="EMBL" id="RDD84022.1"/>
    </source>
</evidence>
<dbReference type="InterPro" id="IPR000524">
    <property type="entry name" value="Tscrpt_reg_HTH_GntR"/>
</dbReference>
<proteinExistence type="predicted"/>
<dbReference type="SMART" id="SM00345">
    <property type="entry name" value="HTH_GNTR"/>
    <property type="match status" value="1"/>
</dbReference>
<evidence type="ECO:0000256" key="1">
    <source>
        <dbReference type="ARBA" id="ARBA00023015"/>
    </source>
</evidence>
<dbReference type="GO" id="GO:0003700">
    <property type="term" value="F:DNA-binding transcription factor activity"/>
    <property type="evidence" value="ECO:0007669"/>
    <property type="project" value="InterPro"/>
</dbReference>
<accession>A0A369UTE0</accession>
<dbReference type="GO" id="GO:0003677">
    <property type="term" value="F:DNA binding"/>
    <property type="evidence" value="ECO:0007669"/>
    <property type="project" value="UniProtKB-KW"/>
</dbReference>
<feature type="domain" description="HTH gntR-type" evidence="4">
    <location>
        <begin position="6"/>
        <end position="73"/>
    </location>
</feature>
<sequence>MTSDEGVLSDRLVDELQRRILSGSIPVGSWLRHSMIADEFGVSRTPVREALRVLNARGIVSIVKNRGARVNGLSSRDIRELGEIRGELEGLAASLAVHRIDDEQLAQMQDAVRDFEEAIEGYVADPARSRSEEANIRWSEANEAFHGAILRASGNRQLLVSIEDISRRLPRNSSYAVYSGNSRLLRRNADEHRVVLDAILARDEKKARTAMVKHIRSASDALARWVEDQERSSQVD</sequence>
<dbReference type="Pfam" id="PF07729">
    <property type="entry name" value="FCD"/>
    <property type="match status" value="1"/>
</dbReference>
<evidence type="ECO:0000256" key="3">
    <source>
        <dbReference type="ARBA" id="ARBA00023163"/>
    </source>
</evidence>
<name>A0A369UTE0_9ACTN</name>
<gene>
    <name evidence="5" type="ORF">DVZ84_37405</name>
</gene>
<organism evidence="5 6">
    <name type="scientific">Streptomyces parvulus</name>
    <dbReference type="NCBI Taxonomy" id="146923"/>
    <lineage>
        <taxon>Bacteria</taxon>
        <taxon>Bacillati</taxon>
        <taxon>Actinomycetota</taxon>
        <taxon>Actinomycetes</taxon>
        <taxon>Kitasatosporales</taxon>
        <taxon>Streptomycetaceae</taxon>
        <taxon>Streptomyces</taxon>
    </lineage>
</organism>
<keyword evidence="2" id="KW-0238">DNA-binding</keyword>
<dbReference type="Proteomes" id="UP000253742">
    <property type="component" value="Unassembled WGS sequence"/>
</dbReference>
<dbReference type="Pfam" id="PF00392">
    <property type="entry name" value="GntR"/>
    <property type="match status" value="1"/>
</dbReference>
<dbReference type="RefSeq" id="WP_114534019.1">
    <property type="nucleotide sequence ID" value="NZ_QQBH01000054.1"/>
</dbReference>
<dbReference type="SMART" id="SM00895">
    <property type="entry name" value="FCD"/>
    <property type="match status" value="1"/>
</dbReference>
<dbReference type="InterPro" id="IPR036388">
    <property type="entry name" value="WH-like_DNA-bd_sf"/>
</dbReference>
<keyword evidence="3" id="KW-0804">Transcription</keyword>
<dbReference type="PROSITE" id="PS50949">
    <property type="entry name" value="HTH_GNTR"/>
    <property type="match status" value="1"/>
</dbReference>
<dbReference type="SUPFAM" id="SSF46785">
    <property type="entry name" value="Winged helix' DNA-binding domain"/>
    <property type="match status" value="1"/>
</dbReference>
<keyword evidence="1" id="KW-0805">Transcription regulation</keyword>
<dbReference type="OrthoDB" id="4164516at2"/>
<dbReference type="CDD" id="cd07377">
    <property type="entry name" value="WHTH_GntR"/>
    <property type="match status" value="1"/>
</dbReference>
<evidence type="ECO:0000256" key="2">
    <source>
        <dbReference type="ARBA" id="ARBA00023125"/>
    </source>
</evidence>
<dbReference type="PANTHER" id="PTHR43537:SF49">
    <property type="entry name" value="TRANSCRIPTIONAL REGULATORY PROTEIN"/>
    <property type="match status" value="1"/>
</dbReference>
<dbReference type="PANTHER" id="PTHR43537">
    <property type="entry name" value="TRANSCRIPTIONAL REGULATOR, GNTR FAMILY"/>
    <property type="match status" value="1"/>
</dbReference>
<dbReference type="Gene3D" id="1.20.120.530">
    <property type="entry name" value="GntR ligand-binding domain-like"/>
    <property type="match status" value="1"/>
</dbReference>
<evidence type="ECO:0000259" key="4">
    <source>
        <dbReference type="PROSITE" id="PS50949"/>
    </source>
</evidence>
<dbReference type="InterPro" id="IPR011711">
    <property type="entry name" value="GntR_C"/>
</dbReference>
<comment type="caution">
    <text evidence="5">The sequence shown here is derived from an EMBL/GenBank/DDBJ whole genome shotgun (WGS) entry which is preliminary data.</text>
</comment>
<protein>
    <submittedName>
        <fullName evidence="5">GntR family transcriptional regulator</fullName>
    </submittedName>
</protein>
<dbReference type="SUPFAM" id="SSF48008">
    <property type="entry name" value="GntR ligand-binding domain-like"/>
    <property type="match status" value="1"/>
</dbReference>
<dbReference type="InterPro" id="IPR036390">
    <property type="entry name" value="WH_DNA-bd_sf"/>
</dbReference>
<reference evidence="5 6" key="1">
    <citation type="submission" date="2018-07" db="EMBL/GenBank/DDBJ databases">
        <title>Genome guided investigation of antibiotics producing actinomycetales strain isolated from a Macau mangrove ecosystem.</title>
        <authorList>
            <person name="Hu D."/>
        </authorList>
    </citation>
    <scope>NUCLEOTIDE SEQUENCE [LARGE SCALE GENOMIC DNA]</scope>
    <source>
        <strain evidence="5 6">2297</strain>
    </source>
</reference>
<dbReference type="EMBL" id="QQBH01000054">
    <property type="protein sequence ID" value="RDD84022.1"/>
    <property type="molecule type" value="Genomic_DNA"/>
</dbReference>
<dbReference type="InterPro" id="IPR008920">
    <property type="entry name" value="TF_FadR/GntR_C"/>
</dbReference>